<gene>
    <name evidence="2" type="ORF">FD17_GL001077</name>
</gene>
<dbReference type="Proteomes" id="UP000051581">
    <property type="component" value="Unassembled WGS sequence"/>
</dbReference>
<dbReference type="OrthoDB" id="2258378at2"/>
<feature type="chain" id="PRO_5006407155" description="Surface layer protein A domain-containing protein" evidence="1">
    <location>
        <begin position="27"/>
        <end position="280"/>
    </location>
</feature>
<keyword evidence="3" id="KW-1185">Reference proteome</keyword>
<evidence type="ECO:0000313" key="2">
    <source>
        <dbReference type="EMBL" id="KRK89492.1"/>
    </source>
</evidence>
<comment type="caution">
    <text evidence="2">The sequence shown here is derived from an EMBL/GenBank/DDBJ whole genome shotgun (WGS) entry which is preliminary data.</text>
</comment>
<feature type="signal peptide" evidence="1">
    <location>
        <begin position="1"/>
        <end position="26"/>
    </location>
</feature>
<evidence type="ECO:0008006" key="4">
    <source>
        <dbReference type="Google" id="ProtNLM"/>
    </source>
</evidence>
<dbReference type="PATRIC" id="fig|1423808.3.peg.1087"/>
<proteinExistence type="predicted"/>
<evidence type="ECO:0000313" key="3">
    <source>
        <dbReference type="Proteomes" id="UP000051581"/>
    </source>
</evidence>
<reference evidence="2 3" key="1">
    <citation type="journal article" date="2015" name="Genome Announc.">
        <title>Expanding the biotechnology potential of lactobacilli through comparative genomics of 213 strains and associated genera.</title>
        <authorList>
            <person name="Sun Z."/>
            <person name="Harris H.M."/>
            <person name="McCann A."/>
            <person name="Guo C."/>
            <person name="Argimon S."/>
            <person name="Zhang W."/>
            <person name="Yang X."/>
            <person name="Jeffery I.B."/>
            <person name="Cooney J.C."/>
            <person name="Kagawa T.F."/>
            <person name="Liu W."/>
            <person name="Song Y."/>
            <person name="Salvetti E."/>
            <person name="Wrobel A."/>
            <person name="Rasinkangas P."/>
            <person name="Parkhill J."/>
            <person name="Rea M.C."/>
            <person name="O'Sullivan O."/>
            <person name="Ritari J."/>
            <person name="Douillard F.P."/>
            <person name="Paul Ross R."/>
            <person name="Yang R."/>
            <person name="Briner A.E."/>
            <person name="Felis G.E."/>
            <person name="de Vos W.M."/>
            <person name="Barrangou R."/>
            <person name="Klaenhammer T.R."/>
            <person name="Caufield P.W."/>
            <person name="Cui Y."/>
            <person name="Zhang H."/>
            <person name="O'Toole P.W."/>
        </authorList>
    </citation>
    <scope>NUCLEOTIDE SEQUENCE [LARGE SCALE GENOMIC DNA]</scope>
    <source>
        <strain evidence="2 3">DSM 19904</strain>
    </source>
</reference>
<sequence length="280" mass="31671">MQAKWLKIIFCALVFGTLGASPNVSASNKLQKETTTTVNFLSKVNATTFYRVNKPTKIKVRFSGKSGEQQVVRRITLKKGTVITQGNSFDDTRRNTSPDLSYQAKRKAYTKGAYGPGYLPTNFWNVNPKYMTRIKRPAYLLPNQGNCLLSGGLKAFGNSDYHSNQVKITSDGYVEFYRYHPVSFTEGKKTVTLNYQQKPTAYAKITKTIKSTNKTYLYFKHNLKGVNDKHVHKTGNARYRLALNNLHTPYSKYDSEIGYRLYASLYTLGGSSYYAISATN</sequence>
<evidence type="ECO:0000256" key="1">
    <source>
        <dbReference type="SAM" id="SignalP"/>
    </source>
</evidence>
<keyword evidence="1" id="KW-0732">Signal</keyword>
<dbReference type="EMBL" id="AZEA01000002">
    <property type="protein sequence ID" value="KRK89492.1"/>
    <property type="molecule type" value="Genomic_DNA"/>
</dbReference>
<dbReference type="RefSeq" id="WP_057823347.1">
    <property type="nucleotide sequence ID" value="NZ_AZEA01000002.1"/>
</dbReference>
<protein>
    <recommendedName>
        <fullName evidence="4">Surface layer protein A domain-containing protein</fullName>
    </recommendedName>
</protein>
<accession>A0A0R1L8E8</accession>
<name>A0A0R1L8E8_9LACO</name>
<organism evidence="2 3">
    <name type="scientific">Lentilactobacillus sunkii DSM 19904</name>
    <dbReference type="NCBI Taxonomy" id="1423808"/>
    <lineage>
        <taxon>Bacteria</taxon>
        <taxon>Bacillati</taxon>
        <taxon>Bacillota</taxon>
        <taxon>Bacilli</taxon>
        <taxon>Lactobacillales</taxon>
        <taxon>Lactobacillaceae</taxon>
        <taxon>Lentilactobacillus</taxon>
    </lineage>
</organism>
<dbReference type="AlphaFoldDB" id="A0A0R1L8E8"/>